<evidence type="ECO:0000313" key="3">
    <source>
        <dbReference type="Proteomes" id="UP000603200"/>
    </source>
</evidence>
<gene>
    <name evidence="2" type="ORF">Ahu01nite_009750</name>
</gene>
<evidence type="ECO:0000256" key="1">
    <source>
        <dbReference type="ARBA" id="ARBA00006479"/>
    </source>
</evidence>
<dbReference type="Proteomes" id="UP000603200">
    <property type="component" value="Unassembled WGS sequence"/>
</dbReference>
<proteinExistence type="inferred from homology"/>
<comment type="caution">
    <text evidence="2">The sequence shown here is derived from an EMBL/GenBank/DDBJ whole genome shotgun (WGS) entry which is preliminary data.</text>
</comment>
<organism evidence="2 3">
    <name type="scientific">Winogradskya humida</name>
    <dbReference type="NCBI Taxonomy" id="113566"/>
    <lineage>
        <taxon>Bacteria</taxon>
        <taxon>Bacillati</taxon>
        <taxon>Actinomycetota</taxon>
        <taxon>Actinomycetes</taxon>
        <taxon>Micromonosporales</taxon>
        <taxon>Micromonosporaceae</taxon>
        <taxon>Winogradskya</taxon>
    </lineage>
</organism>
<dbReference type="Pfam" id="PF13412">
    <property type="entry name" value="HTH_24"/>
    <property type="match status" value="1"/>
</dbReference>
<dbReference type="InterPro" id="IPR043129">
    <property type="entry name" value="ATPase_NBD"/>
</dbReference>
<dbReference type="RefSeq" id="WP_275411702.1">
    <property type="nucleotide sequence ID" value="NZ_BAAATV010000004.1"/>
</dbReference>
<evidence type="ECO:0000313" key="2">
    <source>
        <dbReference type="EMBL" id="GIE17873.1"/>
    </source>
</evidence>
<dbReference type="EMBL" id="BOMN01000013">
    <property type="protein sequence ID" value="GIE17873.1"/>
    <property type="molecule type" value="Genomic_DNA"/>
</dbReference>
<dbReference type="PANTHER" id="PTHR18964:SF149">
    <property type="entry name" value="BIFUNCTIONAL UDP-N-ACETYLGLUCOSAMINE 2-EPIMERASE_N-ACETYLMANNOSAMINE KINASE"/>
    <property type="match status" value="1"/>
</dbReference>
<keyword evidence="3" id="KW-1185">Reference proteome</keyword>
<dbReference type="PANTHER" id="PTHR18964">
    <property type="entry name" value="ROK (REPRESSOR, ORF, KINASE) FAMILY"/>
    <property type="match status" value="1"/>
</dbReference>
<sequence>MDPAKPSLDLLRTLTDEHVLRGLMRHRRLTRAELSTETGISKPTIGESVRRLTGLGLLADTGERTPGGRGRGRVGSYYALTASAGTALAVSIGPDGVIAERIDVYGETLARATHPLDTPATPGQIAAALDTAVTGCSGDLPSRLAVVSAADPVNRHTGRIMRLPDAPFLLGDLNPVAVLTPHVTGPITVDNDVNWAARAERDAALNAGPDAALNAELNAGLNAGPDVALNAGLNARRDPGLNTGPNAALNAGFDAGRDAARDPGREPGLAQPADFAYLHLGEGLGCAIVSDGEVRRGTDGLAGEISHLVTNGPHGNATTFIQVFGELGLRIATSTAIDTARLIATATAPGAQATAVRSTISRAVGGVTAAIVALTNPAAIVIGGSWGTHPALFSAITAVVAHLPRPVPVHPATIPTEPALTGARTEAVALLRTAVVAAATHQPGPQPPSAGSSVAG</sequence>
<dbReference type="SUPFAM" id="SSF53067">
    <property type="entry name" value="Actin-like ATPase domain"/>
    <property type="match status" value="2"/>
</dbReference>
<dbReference type="Gene3D" id="3.30.420.40">
    <property type="match status" value="2"/>
</dbReference>
<name>A0ABQ3ZHB2_9ACTN</name>
<dbReference type="InterPro" id="IPR036390">
    <property type="entry name" value="WH_DNA-bd_sf"/>
</dbReference>
<accession>A0ABQ3ZHB2</accession>
<dbReference type="Gene3D" id="1.10.10.10">
    <property type="entry name" value="Winged helix-like DNA-binding domain superfamily/Winged helix DNA-binding domain"/>
    <property type="match status" value="1"/>
</dbReference>
<reference evidence="2 3" key="1">
    <citation type="submission" date="2021-01" db="EMBL/GenBank/DDBJ databases">
        <title>Whole genome shotgun sequence of Actinoplanes humidus NBRC 14915.</title>
        <authorList>
            <person name="Komaki H."/>
            <person name="Tamura T."/>
        </authorList>
    </citation>
    <scope>NUCLEOTIDE SEQUENCE [LARGE SCALE GENOMIC DNA]</scope>
    <source>
        <strain evidence="2 3">NBRC 14915</strain>
    </source>
</reference>
<evidence type="ECO:0008006" key="4">
    <source>
        <dbReference type="Google" id="ProtNLM"/>
    </source>
</evidence>
<comment type="similarity">
    <text evidence="1">Belongs to the ROK (NagC/XylR) family.</text>
</comment>
<dbReference type="Pfam" id="PF00480">
    <property type="entry name" value="ROK"/>
    <property type="match status" value="1"/>
</dbReference>
<dbReference type="InterPro" id="IPR000600">
    <property type="entry name" value="ROK"/>
</dbReference>
<protein>
    <recommendedName>
        <fullName evidence="4">NBD/HSP70 family sugar kinase</fullName>
    </recommendedName>
</protein>
<dbReference type="SUPFAM" id="SSF46785">
    <property type="entry name" value="Winged helix' DNA-binding domain"/>
    <property type="match status" value="1"/>
</dbReference>
<dbReference type="InterPro" id="IPR036388">
    <property type="entry name" value="WH-like_DNA-bd_sf"/>
</dbReference>